<sequence length="424" mass="47845">MKKGLIILGSILLLFLGFVYLSVSETEDKFRTCSILNFSDIEGLNFKDFDSVSVAASTLYEASFLKQIMQGEQYRKAWAAPMTVPIVYLDTLKGGLKIIEQGGGKQTHSLELEDSLGIRYTLRSVTKNPEPLVPDLAKDLNLENIIIDGISAQHPYAALVVANLADAAKVLHTQPILVFVPKQSELGKFNDKFGNRLFLFEYESEGEVDWTGLPSVVEIVDTEDLQEYKTKYGDAVTIDKNALIRARLFDFIIGDWDRHAKQWGWAVQKNDGSFTATPVAADRDNAFFDQDGVIPKLIANDLTYPEIQDFDETIGNLDGLISTFDEYFLRQATVDQFELEASKLQELLSDDQIEKAFEVWPKTMDDLNGEEIRKKLKSRRDDIPTYASQFYTLVNERPLKKIVLKGSEELQLKGTLSKCFDCTN</sequence>
<gene>
    <name evidence="1" type="ORF">LCGC14_1847060</name>
</gene>
<proteinExistence type="predicted"/>
<comment type="caution">
    <text evidence="1">The sequence shown here is derived from an EMBL/GenBank/DDBJ whole genome shotgun (WGS) entry which is preliminary data.</text>
</comment>
<name>A0A0F9GZP5_9ZZZZ</name>
<protein>
    <submittedName>
        <fullName evidence="1">Uncharacterized protein</fullName>
    </submittedName>
</protein>
<organism evidence="1">
    <name type="scientific">marine sediment metagenome</name>
    <dbReference type="NCBI Taxonomy" id="412755"/>
    <lineage>
        <taxon>unclassified sequences</taxon>
        <taxon>metagenomes</taxon>
        <taxon>ecological metagenomes</taxon>
    </lineage>
</organism>
<evidence type="ECO:0000313" key="1">
    <source>
        <dbReference type="EMBL" id="KKL96181.1"/>
    </source>
</evidence>
<accession>A0A0F9GZP5</accession>
<dbReference type="AlphaFoldDB" id="A0A0F9GZP5"/>
<dbReference type="EMBL" id="LAZR01018499">
    <property type="protein sequence ID" value="KKL96181.1"/>
    <property type="molecule type" value="Genomic_DNA"/>
</dbReference>
<reference evidence="1" key="1">
    <citation type="journal article" date="2015" name="Nature">
        <title>Complex archaea that bridge the gap between prokaryotes and eukaryotes.</title>
        <authorList>
            <person name="Spang A."/>
            <person name="Saw J.H."/>
            <person name="Jorgensen S.L."/>
            <person name="Zaremba-Niedzwiedzka K."/>
            <person name="Martijn J."/>
            <person name="Lind A.E."/>
            <person name="van Eijk R."/>
            <person name="Schleper C."/>
            <person name="Guy L."/>
            <person name="Ettema T.J."/>
        </authorList>
    </citation>
    <scope>NUCLEOTIDE SEQUENCE</scope>
</reference>